<reference evidence="2 3" key="1">
    <citation type="submission" date="2014-03" db="EMBL/GenBank/DDBJ databases">
        <title>Genome sequence of Bordetella holmseii.</title>
        <authorList>
            <person name="Harvill E."/>
            <person name="Goodfield L.L."/>
            <person name="Ivanov Y."/>
            <person name="Meyer J.A."/>
            <person name="Newth C."/>
            <person name="Cassiday P."/>
            <person name="Tondella M.L."/>
            <person name="Liao P."/>
            <person name="Zimmerman J."/>
            <person name="Meert K."/>
            <person name="Wessel D."/>
            <person name="Berger J."/>
            <person name="Dean J.M."/>
            <person name="Holubkov R."/>
            <person name="Burr J."/>
            <person name="Liu T."/>
            <person name="Brinkac L.M."/>
            <person name="Sanka R."/>
            <person name="Kim M."/>
            <person name="Losada L."/>
        </authorList>
    </citation>
    <scope>NUCLEOTIDE SEQUENCE [LARGE SCALE GENOMIC DNA]</scope>
    <source>
        <strain evidence="2 3">CDC-H585-BH</strain>
    </source>
</reference>
<dbReference type="InterPro" id="IPR042100">
    <property type="entry name" value="Bug_dom1"/>
</dbReference>
<dbReference type="Gene3D" id="3.40.190.150">
    <property type="entry name" value="Bordetella uptake gene, domain 1"/>
    <property type="match status" value="1"/>
</dbReference>
<dbReference type="PATRIC" id="fig|1331206.3.peg.3666"/>
<feature type="coiled-coil region" evidence="1">
    <location>
        <begin position="56"/>
        <end position="83"/>
    </location>
</feature>
<gene>
    <name evidence="2" type="ORF">L497_2259</name>
</gene>
<dbReference type="Proteomes" id="UP000026682">
    <property type="component" value="Unassembled WGS sequence"/>
</dbReference>
<evidence type="ECO:0000256" key="1">
    <source>
        <dbReference type="SAM" id="Coils"/>
    </source>
</evidence>
<proteinExistence type="predicted"/>
<keyword evidence="1" id="KW-0175">Coiled coil</keyword>
<dbReference type="AlphaFoldDB" id="A0A158LZC0"/>
<dbReference type="EMBL" id="JFZZ01000148">
    <property type="protein sequence ID" value="KAK86552.1"/>
    <property type="molecule type" value="Genomic_DNA"/>
</dbReference>
<dbReference type="GeneID" id="93118991"/>
<sequence>MKTFAELGIPDMVSHSSYSVAVRTGVDAAIREKLAAAVRQAVASEAMNKARQDLFLESYEGSLDDYKRELLELAREFEASARKQDRTPP</sequence>
<protein>
    <submittedName>
        <fullName evidence="2">Tripartite tricarboxylate transporter family receptor domain protein</fullName>
    </submittedName>
</protein>
<comment type="caution">
    <text evidence="2">The sequence shown here is derived from an EMBL/GenBank/DDBJ whole genome shotgun (WGS) entry which is preliminary data.</text>
</comment>
<dbReference type="Gene3D" id="3.40.190.10">
    <property type="entry name" value="Periplasmic binding protein-like II"/>
    <property type="match status" value="1"/>
</dbReference>
<keyword evidence="2" id="KW-0675">Receptor</keyword>
<accession>A0A158LZC0</accession>
<dbReference type="RefSeq" id="WP_017685531.1">
    <property type="nucleotide sequence ID" value="NZ_JFZZ01000148.1"/>
</dbReference>
<evidence type="ECO:0000313" key="3">
    <source>
        <dbReference type="Proteomes" id="UP000026682"/>
    </source>
</evidence>
<name>A0A158LZC0_9BORD</name>
<organism evidence="2 3">
    <name type="scientific">Bordetella holmesii CDC-H585-BH</name>
    <dbReference type="NCBI Taxonomy" id="1331206"/>
    <lineage>
        <taxon>Bacteria</taxon>
        <taxon>Pseudomonadati</taxon>
        <taxon>Pseudomonadota</taxon>
        <taxon>Betaproteobacteria</taxon>
        <taxon>Burkholderiales</taxon>
        <taxon>Alcaligenaceae</taxon>
        <taxon>Bordetella</taxon>
    </lineage>
</organism>
<evidence type="ECO:0000313" key="2">
    <source>
        <dbReference type="EMBL" id="KAK86552.1"/>
    </source>
</evidence>